<dbReference type="EMBL" id="JBHTGL010000001">
    <property type="protein sequence ID" value="MFD0621513.1"/>
    <property type="molecule type" value="Genomic_DNA"/>
</dbReference>
<evidence type="ECO:0000313" key="2">
    <source>
        <dbReference type="EMBL" id="MFD0621513.1"/>
    </source>
</evidence>
<dbReference type="InterPro" id="IPR027417">
    <property type="entry name" value="P-loop_NTPase"/>
</dbReference>
<dbReference type="Gene3D" id="3.40.50.300">
    <property type="entry name" value="P-loop containing nucleotide triphosphate hydrolases"/>
    <property type="match status" value="1"/>
</dbReference>
<comment type="caution">
    <text evidence="2">The sequence shown here is derived from an EMBL/GenBank/DDBJ whole genome shotgun (WGS) entry which is preliminary data.</text>
</comment>
<keyword evidence="5" id="KW-1185">Reference proteome</keyword>
<evidence type="ECO:0000313" key="4">
    <source>
        <dbReference type="EMBL" id="MFD0629947.1"/>
    </source>
</evidence>
<sequence length="213" mass="22709">MTTWQGWRHFATTPPPQPPAPGEPARSNEERLAYHSAFVTVRTPAIDTLTTGVRTLMILGRHQQTTARPSLIVTGPAAAGKTTALLHVGHACHLAHTQQHPPAATTHAPVPVAYVLVPPAATAKALATEFARYLGVPFTTRMTQAQITDAVCHTYNRAGVRLVLIDEIHRLNPRTTTGAETADLLKEAVAVSILVSVSSRSSTRSGDLLAGRA</sequence>
<dbReference type="EMBL" id="JBHTGL010000011">
    <property type="protein sequence ID" value="MFD0629947.1"/>
    <property type="molecule type" value="Genomic_DNA"/>
</dbReference>
<reference evidence="2" key="3">
    <citation type="submission" date="2024-09" db="EMBL/GenBank/DDBJ databases">
        <authorList>
            <person name="Sun Q."/>
            <person name="Mori K."/>
        </authorList>
    </citation>
    <scope>NUCLEOTIDE SEQUENCE</scope>
    <source>
        <strain evidence="2">JCM 12607</strain>
    </source>
</reference>
<dbReference type="InterPro" id="IPR008868">
    <property type="entry name" value="TniB"/>
</dbReference>
<accession>A0ABW2WK57</accession>
<dbReference type="EMBL" id="JBHTGL010000010">
    <property type="protein sequence ID" value="MFD0629903.1"/>
    <property type="molecule type" value="Genomic_DNA"/>
</dbReference>
<dbReference type="Proteomes" id="UP001596915">
    <property type="component" value="Unassembled WGS sequence"/>
</dbReference>
<protein>
    <submittedName>
        <fullName evidence="2">TniB family NTP-binding protein</fullName>
    </submittedName>
</protein>
<reference evidence="2" key="1">
    <citation type="journal article" date="2014" name="Int. J. Syst. Evol. Microbiol.">
        <title>Complete genome of a new Firmicutes species belonging to the dominant human colonic microbiota ('Ruminococcus bicirculans') reveals two chromosomes and a selective capacity to utilize plant glucans.</title>
        <authorList>
            <consortium name="NISC Comparative Sequencing Program"/>
            <person name="Wegmann U."/>
            <person name="Louis P."/>
            <person name="Goesmann A."/>
            <person name="Henrissat B."/>
            <person name="Duncan S.H."/>
            <person name="Flint H.J."/>
        </authorList>
    </citation>
    <scope>NUCLEOTIDE SEQUENCE</scope>
    <source>
        <strain evidence="2">JCM 12607</strain>
    </source>
</reference>
<dbReference type="SUPFAM" id="SSF52540">
    <property type="entry name" value="P-loop containing nucleoside triphosphate hydrolases"/>
    <property type="match status" value="1"/>
</dbReference>
<evidence type="ECO:0000256" key="1">
    <source>
        <dbReference type="SAM" id="MobiDB-lite"/>
    </source>
</evidence>
<proteinExistence type="predicted"/>
<gene>
    <name evidence="2" type="ORF">ACFQ2K_00520</name>
    <name evidence="3" type="ORF">ACFQ2K_52340</name>
    <name evidence="4" type="ORF">ACFQ2K_52625</name>
</gene>
<feature type="region of interest" description="Disordered" evidence="1">
    <location>
        <begin position="1"/>
        <end position="28"/>
    </location>
</feature>
<feature type="compositionally biased region" description="Pro residues" evidence="1">
    <location>
        <begin position="13"/>
        <end position="22"/>
    </location>
</feature>
<evidence type="ECO:0000313" key="5">
    <source>
        <dbReference type="Proteomes" id="UP001596915"/>
    </source>
</evidence>
<reference evidence="5" key="2">
    <citation type="journal article" date="2019" name="Int. J. Syst. Evol. Microbiol.">
        <title>The Global Catalogue of Microorganisms (GCM) 10K type strain sequencing project: providing services to taxonomists for standard genome sequencing and annotation.</title>
        <authorList>
            <consortium name="The Broad Institute Genomics Platform"/>
            <consortium name="The Broad Institute Genome Sequencing Center for Infectious Disease"/>
            <person name="Wu L."/>
            <person name="Ma J."/>
        </authorList>
    </citation>
    <scope>NUCLEOTIDE SEQUENCE [LARGE SCALE GENOMIC DNA]</scope>
    <source>
        <strain evidence="5">JCM 12607</strain>
    </source>
</reference>
<organism evidence="2 5">
    <name type="scientific">Streptomyces sanglieri</name>
    <dbReference type="NCBI Taxonomy" id="193460"/>
    <lineage>
        <taxon>Bacteria</taxon>
        <taxon>Bacillati</taxon>
        <taxon>Actinomycetota</taxon>
        <taxon>Actinomycetes</taxon>
        <taxon>Kitasatosporales</taxon>
        <taxon>Streptomycetaceae</taxon>
        <taxon>Streptomyces</taxon>
    </lineage>
</organism>
<name>A0ABW2WK57_9ACTN</name>
<evidence type="ECO:0000313" key="3">
    <source>
        <dbReference type="EMBL" id="MFD0629903.1"/>
    </source>
</evidence>
<dbReference type="Pfam" id="PF05621">
    <property type="entry name" value="TniB"/>
    <property type="match status" value="1"/>
</dbReference>